<evidence type="ECO:0000313" key="2">
    <source>
        <dbReference type="Proteomes" id="UP000005239"/>
    </source>
</evidence>
<proteinExistence type="predicted"/>
<protein>
    <submittedName>
        <fullName evidence="1">Uncharacterized protein</fullName>
    </submittedName>
</protein>
<reference evidence="2" key="1">
    <citation type="journal article" date="2008" name="Nat. Genet.">
        <title>The Pristionchus pacificus genome provides a unique perspective on nematode lifestyle and parasitism.</title>
        <authorList>
            <person name="Dieterich C."/>
            <person name="Clifton S.W."/>
            <person name="Schuster L.N."/>
            <person name="Chinwalla A."/>
            <person name="Delehaunty K."/>
            <person name="Dinkelacker I."/>
            <person name="Fulton L."/>
            <person name="Fulton R."/>
            <person name="Godfrey J."/>
            <person name="Minx P."/>
            <person name="Mitreva M."/>
            <person name="Roeseler W."/>
            <person name="Tian H."/>
            <person name="Witte H."/>
            <person name="Yang S.P."/>
            <person name="Wilson R.K."/>
            <person name="Sommer R.J."/>
        </authorList>
    </citation>
    <scope>NUCLEOTIDE SEQUENCE [LARGE SCALE GENOMIC DNA]</scope>
    <source>
        <strain evidence="2">PS312</strain>
    </source>
</reference>
<gene>
    <name evidence="1" type="primary">WBGene00278510</name>
</gene>
<dbReference type="Proteomes" id="UP000005239">
    <property type="component" value="Unassembled WGS sequence"/>
</dbReference>
<dbReference type="PANTHER" id="PTHR23128">
    <property type="entry name" value="SERPENTINE RECEPTOR, CLASS E (EPSILON)-RELATED"/>
    <property type="match status" value="1"/>
</dbReference>
<name>A0A2A6BY10_PRIPA</name>
<dbReference type="EnsemblMetazoa" id="PPA40141.1">
    <property type="protein sequence ID" value="PPA40141.1"/>
    <property type="gene ID" value="WBGene00278510"/>
</dbReference>
<evidence type="ECO:0000313" key="1">
    <source>
        <dbReference type="EnsemblMetazoa" id="PPA40141.1"/>
    </source>
</evidence>
<keyword evidence="2" id="KW-1185">Reference proteome</keyword>
<organism evidence="1 2">
    <name type="scientific">Pristionchus pacificus</name>
    <name type="common">Parasitic nematode worm</name>
    <dbReference type="NCBI Taxonomy" id="54126"/>
    <lineage>
        <taxon>Eukaryota</taxon>
        <taxon>Metazoa</taxon>
        <taxon>Ecdysozoa</taxon>
        <taxon>Nematoda</taxon>
        <taxon>Chromadorea</taxon>
        <taxon>Rhabditida</taxon>
        <taxon>Rhabditina</taxon>
        <taxon>Diplogasteromorpha</taxon>
        <taxon>Diplogasteroidea</taxon>
        <taxon>Neodiplogasteridae</taxon>
        <taxon>Pristionchus</taxon>
    </lineage>
</organism>
<accession>A0A2A6BY10</accession>
<sequence length="670" mass="77153">MGRTHEVDKRRKRTRVPINLLKVIAEEAKKLNQETFEPDFDLAECSAILLDLNDMAEKLKKDVFAIIKEETAYLQQLKQGGPVRAHSQAVEEHVEEKVEEKEKTGGEEKIEETVKMREGLRLLMKFEPDFEEFLQGRAKLLAVGVDWASHEELALYTKVLIDANRLFEEAQDRIISILEKIEEIEKERQESEPQNRRPIMAPAGDYLYLSIETFINSVSLIIMIPCLSTVIRTQGMHANCKLLLVTSASVQSLILCVQTVLFFYNYITENLCSPTDGLNSFPYLANFPRVFRHENERDWQQTAIFSKAFPDNVRPFLYLQNGLFTMSSYVSLVLVSERVYAVRNAAEYERSGRHLIHLVVLVCGCFLMACLHVYAIYWHDWFYETISIVYSIEACTLIISIVIIIYARLKLKNVPYNEDRLKAKYQIKEVLNFSIAILPSVMVSSVMQTLSLVPTILWLNGIITYPVCCVFYFSLHSLNCIFNKLTLIGCHKGMRHRFQMLFVKRIGTLKGFKRDIEQEGKDYFDQMKAAWDSAPVYAPKNIKVSKIKEVLNFSIAILPSVMVSSVMHTLSLVPTILWLNGIITYPVCCVFYFSLHSLNCIFNKLTLIGCHKGMRHRFQMLFVKRIGTLKGFKRDIEQEGKDYFDQMKAAWDSAPVYAPKNIKVSKVVPI</sequence>
<dbReference type="PANTHER" id="PTHR23128:SF132">
    <property type="entry name" value="SERPENTINE RECEPTOR, CLASS E (EPSILON)-RELATED"/>
    <property type="match status" value="1"/>
</dbReference>
<accession>A0A8R1YWG1</accession>
<dbReference type="AlphaFoldDB" id="A0A2A6BY10"/>
<reference evidence="1" key="2">
    <citation type="submission" date="2022-06" db="UniProtKB">
        <authorList>
            <consortium name="EnsemblMetazoa"/>
        </authorList>
    </citation>
    <scope>IDENTIFICATION</scope>
    <source>
        <strain evidence="1">PS312</strain>
    </source>
</reference>